<comment type="caution">
    <text evidence="2">The sequence shown here is derived from an EMBL/GenBank/DDBJ whole genome shotgun (WGS) entry which is preliminary data.</text>
</comment>
<feature type="signal peptide" evidence="1">
    <location>
        <begin position="1"/>
        <end position="21"/>
    </location>
</feature>
<proteinExistence type="predicted"/>
<dbReference type="RefSeq" id="WP_323574185.1">
    <property type="nucleotide sequence ID" value="NZ_JAYGJQ010000001.1"/>
</dbReference>
<keyword evidence="1" id="KW-0732">Signal</keyword>
<gene>
    <name evidence="2" type="ORF">SHI21_00730</name>
</gene>
<evidence type="ECO:0000313" key="3">
    <source>
        <dbReference type="Proteomes" id="UP001302274"/>
    </source>
</evidence>
<evidence type="ECO:0000313" key="2">
    <source>
        <dbReference type="EMBL" id="MEA9354708.1"/>
    </source>
</evidence>
<keyword evidence="3" id="KW-1185">Reference proteome</keyword>
<dbReference type="Proteomes" id="UP001302274">
    <property type="component" value="Unassembled WGS sequence"/>
</dbReference>
<accession>A0ABU5VNT6</accession>
<protein>
    <submittedName>
        <fullName evidence="2">Uncharacterized protein</fullName>
    </submittedName>
</protein>
<feature type="chain" id="PRO_5045293166" evidence="1">
    <location>
        <begin position="22"/>
        <end position="437"/>
    </location>
</feature>
<sequence>MKSLSFLALMLVTFSAPPTFAGAGSSGGGNALVCFDTPEIPKQIRERDQAGNIIDGSIRNEHIKHITRIEVLDLVEAKYSRGMSELKSPELIQIMEGEDVEDYARRVIERVKNSAPELYDSLIETLSKIPSDLAVAQPDGLYPVDDYNLLGRLDSSNCVVATIALHQNEGSNGLNLYFDQRLMFHTKHSLHSRAVTYLHEIVYAYARTRFKHTDSQNTRKVVGLLIRKDVSVEELQTTLKGSNMDSVLAYKYTGRTDRVGYLYSWINRNNDLLIEGYYSINYEKEIKNYLERVASDLRSFIQVDGSNEKDIGYAINEILNISNRTSFKKKEKIRIEEAKRLYSKYRNYKIDSEKYTQTIIESALKKVVMENYISMQQKELLEIPNVPYEQLKEIDNNILSNIENNMGVILKRVLANDSHIFKEAIVIINKIEFQKKL</sequence>
<dbReference type="EMBL" id="JAYGJQ010000001">
    <property type="protein sequence ID" value="MEA9354708.1"/>
    <property type="molecule type" value="Genomic_DNA"/>
</dbReference>
<reference evidence="2 3" key="1">
    <citation type="submission" date="2023-11" db="EMBL/GenBank/DDBJ databases">
        <title>A Novel Polar Bacteriovorax (B. antarcticus) Isolated from the Biocrust in Antarctica.</title>
        <authorList>
            <person name="Mun W."/>
            <person name="Choi S.Y."/>
            <person name="Mitchell R.J."/>
        </authorList>
    </citation>
    <scope>NUCLEOTIDE SEQUENCE [LARGE SCALE GENOMIC DNA]</scope>
    <source>
        <strain evidence="2 3">PP10</strain>
    </source>
</reference>
<name>A0ABU5VNT6_9BACT</name>
<evidence type="ECO:0000256" key="1">
    <source>
        <dbReference type="SAM" id="SignalP"/>
    </source>
</evidence>
<organism evidence="2 3">
    <name type="scientific">Bacteriovorax antarcticus</name>
    <dbReference type="NCBI Taxonomy" id="3088717"/>
    <lineage>
        <taxon>Bacteria</taxon>
        <taxon>Pseudomonadati</taxon>
        <taxon>Bdellovibrionota</taxon>
        <taxon>Bacteriovoracia</taxon>
        <taxon>Bacteriovoracales</taxon>
        <taxon>Bacteriovoracaceae</taxon>
        <taxon>Bacteriovorax</taxon>
    </lineage>
</organism>